<keyword evidence="2" id="KW-1185">Reference proteome</keyword>
<dbReference type="RefSeq" id="WP_245930161.1">
    <property type="nucleotide sequence ID" value="NZ_QGTS01000018.1"/>
</dbReference>
<evidence type="ECO:0008006" key="3">
    <source>
        <dbReference type="Google" id="ProtNLM"/>
    </source>
</evidence>
<gene>
    <name evidence="1" type="ORF">DES37_1181</name>
</gene>
<feature type="non-terminal residue" evidence="1">
    <location>
        <position position="36"/>
    </location>
</feature>
<organism evidence="1 2">
    <name type="scientific">Mangrovibacter plantisponsor</name>
    <dbReference type="NCBI Taxonomy" id="451513"/>
    <lineage>
        <taxon>Bacteria</taxon>
        <taxon>Pseudomonadati</taxon>
        <taxon>Pseudomonadota</taxon>
        <taxon>Gammaproteobacteria</taxon>
        <taxon>Enterobacterales</taxon>
        <taxon>Enterobacteriaceae</taxon>
        <taxon>Mangrovibacter</taxon>
    </lineage>
</organism>
<name>A0A317PQ56_9ENTR</name>
<sequence>MSSKPFYYQNPFPVAKDDTEYYLLTKDHVSVSEFEG</sequence>
<dbReference type="AlphaFoldDB" id="A0A317PQ56"/>
<accession>A0A317PQ56</accession>
<protein>
    <recommendedName>
        <fullName evidence="3">Fumarate hydratase</fullName>
    </recommendedName>
</protein>
<dbReference type="Proteomes" id="UP000246744">
    <property type="component" value="Unassembled WGS sequence"/>
</dbReference>
<proteinExistence type="predicted"/>
<evidence type="ECO:0000313" key="1">
    <source>
        <dbReference type="EMBL" id="PWW02647.1"/>
    </source>
</evidence>
<dbReference type="EMBL" id="QGTS01000018">
    <property type="protein sequence ID" value="PWW02647.1"/>
    <property type="molecule type" value="Genomic_DNA"/>
</dbReference>
<evidence type="ECO:0000313" key="2">
    <source>
        <dbReference type="Proteomes" id="UP000246744"/>
    </source>
</evidence>
<comment type="caution">
    <text evidence="1">The sequence shown here is derived from an EMBL/GenBank/DDBJ whole genome shotgun (WGS) entry which is preliminary data.</text>
</comment>
<reference evidence="1 2" key="1">
    <citation type="submission" date="2018-05" db="EMBL/GenBank/DDBJ databases">
        <title>Genomic Encyclopedia of Type Strains, Phase IV (KMG-IV): sequencing the most valuable type-strain genomes for metagenomic binning, comparative biology and taxonomic classification.</title>
        <authorList>
            <person name="Goeker M."/>
        </authorList>
    </citation>
    <scope>NUCLEOTIDE SEQUENCE [LARGE SCALE GENOMIC DNA]</scope>
    <source>
        <strain evidence="1 2">DSM 19579</strain>
    </source>
</reference>